<keyword evidence="3" id="KW-1185">Reference proteome</keyword>
<organism evidence="2 3">
    <name type="scientific">Pararge aegeria aegeria</name>
    <dbReference type="NCBI Taxonomy" id="348720"/>
    <lineage>
        <taxon>Eukaryota</taxon>
        <taxon>Metazoa</taxon>
        <taxon>Ecdysozoa</taxon>
        <taxon>Arthropoda</taxon>
        <taxon>Hexapoda</taxon>
        <taxon>Insecta</taxon>
        <taxon>Pterygota</taxon>
        <taxon>Neoptera</taxon>
        <taxon>Endopterygota</taxon>
        <taxon>Lepidoptera</taxon>
        <taxon>Glossata</taxon>
        <taxon>Ditrysia</taxon>
        <taxon>Papilionoidea</taxon>
        <taxon>Nymphalidae</taxon>
        <taxon>Satyrinae</taxon>
        <taxon>Satyrini</taxon>
        <taxon>Parargina</taxon>
        <taxon>Pararge</taxon>
    </lineage>
</organism>
<evidence type="ECO:0000313" key="2">
    <source>
        <dbReference type="EMBL" id="CAH2234790.1"/>
    </source>
</evidence>
<accession>A0A8S4RC23</accession>
<gene>
    <name evidence="2" type="primary">jg13213</name>
    <name evidence="2" type="ORF">PAEG_LOCUS12537</name>
</gene>
<dbReference type="Proteomes" id="UP000838756">
    <property type="component" value="Unassembled WGS sequence"/>
</dbReference>
<protein>
    <submittedName>
        <fullName evidence="2">Jg13213 protein</fullName>
    </submittedName>
</protein>
<reference evidence="2" key="1">
    <citation type="submission" date="2022-03" db="EMBL/GenBank/DDBJ databases">
        <authorList>
            <person name="Lindestad O."/>
        </authorList>
    </citation>
    <scope>NUCLEOTIDE SEQUENCE</scope>
</reference>
<proteinExistence type="predicted"/>
<sequence length="131" mass="14772">MLEWPPSTKKRSDGRPSTKSTDDIKRATRSRWTLVSCVSGRYSPLCTVLSHKGSPTTKSTDDIKRVTRSCWTIVAQDGGEWTSLTTEGPPSLTLLLSVRHLLVEMTSMMILTEYYKCENVFVCLFFLHAPN</sequence>
<dbReference type="AlphaFoldDB" id="A0A8S4RC23"/>
<dbReference type="EMBL" id="CAKXAJ010025084">
    <property type="protein sequence ID" value="CAH2234790.1"/>
    <property type="molecule type" value="Genomic_DNA"/>
</dbReference>
<evidence type="ECO:0000313" key="3">
    <source>
        <dbReference type="Proteomes" id="UP000838756"/>
    </source>
</evidence>
<evidence type="ECO:0000256" key="1">
    <source>
        <dbReference type="SAM" id="MobiDB-lite"/>
    </source>
</evidence>
<feature type="region of interest" description="Disordered" evidence="1">
    <location>
        <begin position="1"/>
        <end position="24"/>
    </location>
</feature>
<feature type="compositionally biased region" description="Basic and acidic residues" evidence="1">
    <location>
        <begin position="10"/>
        <end position="24"/>
    </location>
</feature>
<comment type="caution">
    <text evidence="2">The sequence shown here is derived from an EMBL/GenBank/DDBJ whole genome shotgun (WGS) entry which is preliminary data.</text>
</comment>
<name>A0A8S4RC23_9NEOP</name>